<comment type="caution">
    <text evidence="1">The sequence shown here is derived from an EMBL/GenBank/DDBJ whole genome shotgun (WGS) entry which is preliminary data.</text>
</comment>
<reference evidence="1" key="1">
    <citation type="submission" date="2020-06" db="EMBL/GenBank/DDBJ databases">
        <authorList>
            <consortium name="Plant Systems Biology data submission"/>
        </authorList>
    </citation>
    <scope>NUCLEOTIDE SEQUENCE</scope>
    <source>
        <strain evidence="1">D6</strain>
    </source>
</reference>
<protein>
    <submittedName>
        <fullName evidence="1">Uncharacterized protein</fullName>
    </submittedName>
</protein>
<evidence type="ECO:0000313" key="2">
    <source>
        <dbReference type="Proteomes" id="UP001153069"/>
    </source>
</evidence>
<organism evidence="1 2">
    <name type="scientific">Seminavis robusta</name>
    <dbReference type="NCBI Taxonomy" id="568900"/>
    <lineage>
        <taxon>Eukaryota</taxon>
        <taxon>Sar</taxon>
        <taxon>Stramenopiles</taxon>
        <taxon>Ochrophyta</taxon>
        <taxon>Bacillariophyta</taxon>
        <taxon>Bacillariophyceae</taxon>
        <taxon>Bacillariophycidae</taxon>
        <taxon>Naviculales</taxon>
        <taxon>Naviculaceae</taxon>
        <taxon>Seminavis</taxon>
    </lineage>
</organism>
<dbReference type="Proteomes" id="UP001153069">
    <property type="component" value="Unassembled WGS sequence"/>
</dbReference>
<sequence length="198" mass="22247">MSEGADYDGLSLAEAIRQLKEKDRQIAKLEAESYKGSVQEMLYSFGGIPDMPDIGLPPHQHSRPGAPFSIREDFVTPEDLNFTIRVKHQEEHIKSFLGYNHLDSNSDGTTTLSYHNEATVAAYVDGVVKMCLKTLGYFENTRVFKEMTLFSLRPDLIVVEHPNEGIILVIEVKMPGEVLFNPTRIAEEVAHSLLLHFG</sequence>
<proteinExistence type="predicted"/>
<accession>A0A9N8HBZ3</accession>
<evidence type="ECO:0000313" key="1">
    <source>
        <dbReference type="EMBL" id="CAB9507237.1"/>
    </source>
</evidence>
<keyword evidence="2" id="KW-1185">Reference proteome</keyword>
<dbReference type="AlphaFoldDB" id="A0A9N8HBZ3"/>
<name>A0A9N8HBZ3_9STRA</name>
<dbReference type="EMBL" id="CAICTM010000297">
    <property type="protein sequence ID" value="CAB9507237.1"/>
    <property type="molecule type" value="Genomic_DNA"/>
</dbReference>
<gene>
    <name evidence="1" type="ORF">SEMRO_298_G111140.1</name>
</gene>